<dbReference type="PANTHER" id="PTHR13018">
    <property type="entry name" value="PROBABLE MEMBRANE PROTEIN DUF221-RELATED"/>
    <property type="match status" value="1"/>
</dbReference>
<comment type="subcellular location">
    <subcellularLocation>
        <location evidence="1">Membrane</location>
        <topology evidence="1">Multi-pass membrane protein</topology>
    </subcellularLocation>
</comment>
<name>A0AAD5TGI0_9FUNG</name>
<evidence type="ECO:0000259" key="11">
    <source>
        <dbReference type="Pfam" id="PF14703"/>
    </source>
</evidence>
<organism evidence="12 13">
    <name type="scientific">Geranomyces variabilis</name>
    <dbReference type="NCBI Taxonomy" id="109894"/>
    <lineage>
        <taxon>Eukaryota</taxon>
        <taxon>Fungi</taxon>
        <taxon>Fungi incertae sedis</taxon>
        <taxon>Chytridiomycota</taxon>
        <taxon>Chytridiomycota incertae sedis</taxon>
        <taxon>Chytridiomycetes</taxon>
        <taxon>Spizellomycetales</taxon>
        <taxon>Powellomycetaceae</taxon>
        <taxon>Geranomyces</taxon>
    </lineage>
</organism>
<reference evidence="12" key="1">
    <citation type="submission" date="2020-05" db="EMBL/GenBank/DDBJ databases">
        <title>Phylogenomic resolution of chytrid fungi.</title>
        <authorList>
            <person name="Stajich J.E."/>
            <person name="Amses K."/>
            <person name="Simmons R."/>
            <person name="Seto K."/>
            <person name="Myers J."/>
            <person name="Bonds A."/>
            <person name="Quandt C.A."/>
            <person name="Barry K."/>
            <person name="Liu P."/>
            <person name="Grigoriev I."/>
            <person name="Longcore J.E."/>
            <person name="James T.Y."/>
        </authorList>
    </citation>
    <scope>NUCLEOTIDE SEQUENCE</scope>
    <source>
        <strain evidence="12">JEL0379</strain>
    </source>
</reference>
<evidence type="ECO:0000313" key="12">
    <source>
        <dbReference type="EMBL" id="KAJ3173932.1"/>
    </source>
</evidence>
<evidence type="ECO:0000256" key="8">
    <source>
        <dbReference type="SAM" id="Phobius"/>
    </source>
</evidence>
<evidence type="ECO:0000256" key="2">
    <source>
        <dbReference type="ARBA" id="ARBA00007779"/>
    </source>
</evidence>
<evidence type="ECO:0000256" key="1">
    <source>
        <dbReference type="ARBA" id="ARBA00004141"/>
    </source>
</evidence>
<feature type="transmembrane region" description="Helical" evidence="8">
    <location>
        <begin position="106"/>
        <end position="128"/>
    </location>
</feature>
<comment type="caution">
    <text evidence="12">The sequence shown here is derived from an EMBL/GenBank/DDBJ whole genome shotgun (WGS) entry which is preliminary data.</text>
</comment>
<feature type="transmembrane region" description="Helical" evidence="8">
    <location>
        <begin position="148"/>
        <end position="170"/>
    </location>
</feature>
<feature type="compositionally biased region" description="Acidic residues" evidence="7">
    <location>
        <begin position="890"/>
        <end position="900"/>
    </location>
</feature>
<accession>A0AAD5TGI0</accession>
<dbReference type="GO" id="GO:0005886">
    <property type="term" value="C:plasma membrane"/>
    <property type="evidence" value="ECO:0007669"/>
    <property type="project" value="TreeGrafter"/>
</dbReference>
<feature type="domain" description="CSC1/OSCA1-like N-terminal transmembrane" evidence="10">
    <location>
        <begin position="23"/>
        <end position="165"/>
    </location>
</feature>
<dbReference type="InterPro" id="IPR027815">
    <property type="entry name" value="CSC1/OSCA1-like_cyt"/>
</dbReference>
<feature type="transmembrane region" description="Helical" evidence="8">
    <location>
        <begin position="607"/>
        <end position="631"/>
    </location>
</feature>
<dbReference type="EMBL" id="JADGJQ010000067">
    <property type="protein sequence ID" value="KAJ3173932.1"/>
    <property type="molecule type" value="Genomic_DNA"/>
</dbReference>
<keyword evidence="5 8" id="KW-1133">Transmembrane helix</keyword>
<evidence type="ECO:0000313" key="13">
    <source>
        <dbReference type="Proteomes" id="UP001212152"/>
    </source>
</evidence>
<feature type="transmembrane region" description="Helical" evidence="8">
    <location>
        <begin position="728"/>
        <end position="751"/>
    </location>
</feature>
<feature type="transmembrane region" description="Helical" evidence="8">
    <location>
        <begin position="528"/>
        <end position="552"/>
    </location>
</feature>
<sequence>MSGPPPTQQEILSGAGQNSVATFLSALAFNSAVAVGFFGAFCILRARVPLVYIPRTFLVSENVRTKAQKGLALLRSCAYLDDDLLIRNSGQDAFAIVSYMRTMAKFFAALVVIAVVTLIPLHATGGMNLGGLDMLTLANIAPSETKRLWAHLVVSWGYTIGCMRVVQTLLQRAATLRHSFLLSEEHRRSLNAYTLLIRDIPKHLREPNKLRVLFDRVQPGCVHGIVIAKRSRRMDRYAARRISARGAIEAEATRYLAAINSGRAGTRKRSLETLRGAGRRVRVKVSADVVATREIQEERSGDIEDQLVPQSGVDAFLPSPAHETAPANSDSRLHTPNVVIAVDPAIDTRREHFIESVENALRIAPSTGSASDTSLRTPKRPTHRSLYFVGAESDSIASNLRTLRLTTAKVSRKLRRMRNTPTVHHGAAFVVFKDVFSPHVAALANIDSRPGVMDDRQPAVNPDDVIWENLDLSFRVRKGRQWIATAIAIGLTLAWASFMTILTSLATLDRAIQYAPWLKVFNDLSPAVRGFLQGVVPATLVSLVFMLVPFCFRALARFAGEATNSGIERNLMNYYYAFLVFNILLVITISGSVITAAQEILDHPQSVLTILATSIPLVSTFFVTYVMLLALGGPSGELLQLGSLIIKPLALRFLAKTPRQIRDWCKPSVFYPGTVFAQHSFVATIGLTYCTIAPVAIVFVAAYFGLYNVAYGYQMQYVYTHLTQTGGLYLHIAARQLFLGIYLHQLVLIGLFSLKQAFIQAVVMACALVLTAIYHRHTELYKPIMTAVAAKAVVQMEAKLMHHGEDDQQWDRNASGTLTRKIRDAGSSVMGGAAPAWKKMTAAVKTGCKLDLSVETVNDTDEELKYYSSSADRGIEEIARVGNESAESVASDDTESEADSDISSHDHLDSASLPAENMTRRYLGPSDFYERLSPPSCRTAACTIWIPRDMRGCAETALAHEVHAALGDTACFTTQWARIGSNGRVKVDLENAVPCEKFDV</sequence>
<dbReference type="GO" id="GO:0005227">
    <property type="term" value="F:calcium-activated cation channel activity"/>
    <property type="evidence" value="ECO:0007669"/>
    <property type="project" value="InterPro"/>
</dbReference>
<comment type="similarity">
    <text evidence="2">Belongs to the CSC1 (TC 1.A.17) family.</text>
</comment>
<dbReference type="InterPro" id="IPR032880">
    <property type="entry name" value="CSC1/OSCA1-like_N"/>
</dbReference>
<dbReference type="Proteomes" id="UP001212152">
    <property type="component" value="Unassembled WGS sequence"/>
</dbReference>
<dbReference type="Pfam" id="PF13967">
    <property type="entry name" value="RSN1_TM"/>
    <property type="match status" value="1"/>
</dbReference>
<feature type="domain" description="CSC1/OSCA1-like 7TM region" evidence="9">
    <location>
        <begin position="480"/>
        <end position="752"/>
    </location>
</feature>
<dbReference type="Pfam" id="PF02714">
    <property type="entry name" value="RSN1_7TM"/>
    <property type="match status" value="1"/>
</dbReference>
<evidence type="ECO:0000259" key="10">
    <source>
        <dbReference type="Pfam" id="PF13967"/>
    </source>
</evidence>
<keyword evidence="4 8" id="KW-0812">Transmembrane</keyword>
<dbReference type="InterPro" id="IPR045122">
    <property type="entry name" value="Csc1-like"/>
</dbReference>
<evidence type="ECO:0000256" key="3">
    <source>
        <dbReference type="ARBA" id="ARBA00022448"/>
    </source>
</evidence>
<evidence type="ECO:0000256" key="7">
    <source>
        <dbReference type="SAM" id="MobiDB-lite"/>
    </source>
</evidence>
<evidence type="ECO:0000259" key="9">
    <source>
        <dbReference type="Pfam" id="PF02714"/>
    </source>
</evidence>
<keyword evidence="13" id="KW-1185">Reference proteome</keyword>
<evidence type="ECO:0000256" key="6">
    <source>
        <dbReference type="ARBA" id="ARBA00023136"/>
    </source>
</evidence>
<feature type="transmembrane region" description="Helical" evidence="8">
    <location>
        <begin position="573"/>
        <end position="595"/>
    </location>
</feature>
<evidence type="ECO:0008006" key="14">
    <source>
        <dbReference type="Google" id="ProtNLM"/>
    </source>
</evidence>
<evidence type="ECO:0000256" key="5">
    <source>
        <dbReference type="ARBA" id="ARBA00022989"/>
    </source>
</evidence>
<feature type="transmembrane region" description="Helical" evidence="8">
    <location>
        <begin position="675"/>
        <end position="707"/>
    </location>
</feature>
<proteinExistence type="inferred from homology"/>
<dbReference type="InterPro" id="IPR003864">
    <property type="entry name" value="CSC1/OSCA1-like_7TM"/>
</dbReference>
<feature type="transmembrane region" description="Helical" evidence="8">
    <location>
        <begin position="20"/>
        <end position="44"/>
    </location>
</feature>
<keyword evidence="3" id="KW-0813">Transport</keyword>
<feature type="transmembrane region" description="Helical" evidence="8">
    <location>
        <begin position="482"/>
        <end position="508"/>
    </location>
</feature>
<feature type="transmembrane region" description="Helical" evidence="8">
    <location>
        <begin position="757"/>
        <end position="775"/>
    </location>
</feature>
<feature type="region of interest" description="Disordered" evidence="7">
    <location>
        <begin position="882"/>
        <end position="913"/>
    </location>
</feature>
<feature type="domain" description="CSC1/OSCA1-like cytosolic" evidence="11">
    <location>
        <begin position="192"/>
        <end position="469"/>
    </location>
</feature>
<protein>
    <recommendedName>
        <fullName evidence="14">DUF221-domain-containing protein</fullName>
    </recommendedName>
</protein>
<dbReference type="AlphaFoldDB" id="A0AAD5TGI0"/>
<dbReference type="Pfam" id="PF14703">
    <property type="entry name" value="PHM7_cyt"/>
    <property type="match status" value="1"/>
</dbReference>
<evidence type="ECO:0000256" key="4">
    <source>
        <dbReference type="ARBA" id="ARBA00022692"/>
    </source>
</evidence>
<dbReference type="PANTHER" id="PTHR13018:SF139">
    <property type="entry name" value="PHOSPHATE METABOLISM PROTEIN 7"/>
    <property type="match status" value="1"/>
</dbReference>
<keyword evidence="6 8" id="KW-0472">Membrane</keyword>
<gene>
    <name evidence="12" type="ORF">HDU87_007254</name>
</gene>